<name>A0ABR2WGP9_9FUNG</name>
<keyword evidence="3" id="KW-1185">Reference proteome</keyword>
<evidence type="ECO:0000313" key="3">
    <source>
        <dbReference type="Proteomes" id="UP001479436"/>
    </source>
</evidence>
<dbReference type="Gene3D" id="3.30.559.10">
    <property type="entry name" value="Chloramphenicol acetyltransferase-like domain"/>
    <property type="match status" value="1"/>
</dbReference>
<comment type="caution">
    <text evidence="2">The sequence shown here is derived from an EMBL/GenBank/DDBJ whole genome shotgun (WGS) entry which is preliminary data.</text>
</comment>
<sequence>MLTLKETQSCPNSGLSSLPLNDMKDDSNLLLEQEYLWEIEKSPAATSANNLSLALFLEGSIDSRALKDSFAKILHRHVLLRTRIVESTVPNLVIGDMENLNLPFVEQTSSDLPRKEVISSLVESEVGKKFDLTQEFPIRGKLLRFDLKKHLLIITIHRIAANMNLVGVIQQELSTLYNAHTQGEQSLLQMDNKSGGILQEQIPDDVLKTQLEFWEGQLADLNHATLPVDKVRLPTPVHRAFTEHICLPEVLTNQLVQISVQNQTSLFSTLLSAIQILLYHLTNTTDNALASNLDFVKTQENIGLYNTTQIIRSEIRDDKTFTQHLGEVEKRLSDILQHRGWPWQKLMSEFRADNAEGHKNLEVFFDLHDWCIGNVQMENLTVSAVEGYEMSTMYELEIHVWKVDKHLKDATNLSTTTGICSHISFSTSKRDQSLRESGARELTTELE</sequence>
<evidence type="ECO:0000259" key="1">
    <source>
        <dbReference type="Pfam" id="PF00668"/>
    </source>
</evidence>
<protein>
    <recommendedName>
        <fullName evidence="1">Condensation domain-containing protein</fullName>
    </recommendedName>
</protein>
<organism evidence="2 3">
    <name type="scientific">Basidiobolus ranarum</name>
    <dbReference type="NCBI Taxonomy" id="34480"/>
    <lineage>
        <taxon>Eukaryota</taxon>
        <taxon>Fungi</taxon>
        <taxon>Fungi incertae sedis</taxon>
        <taxon>Zoopagomycota</taxon>
        <taxon>Entomophthoromycotina</taxon>
        <taxon>Basidiobolomycetes</taxon>
        <taxon>Basidiobolales</taxon>
        <taxon>Basidiobolaceae</taxon>
        <taxon>Basidiobolus</taxon>
    </lineage>
</organism>
<dbReference type="EMBL" id="JASJQH010001895">
    <property type="protein sequence ID" value="KAK9760684.1"/>
    <property type="molecule type" value="Genomic_DNA"/>
</dbReference>
<accession>A0ABR2WGP9</accession>
<reference evidence="2 3" key="1">
    <citation type="submission" date="2023-04" db="EMBL/GenBank/DDBJ databases">
        <title>Genome of Basidiobolus ranarum AG-B5.</title>
        <authorList>
            <person name="Stajich J.E."/>
            <person name="Carter-House D."/>
            <person name="Gryganskyi A."/>
        </authorList>
    </citation>
    <scope>NUCLEOTIDE SEQUENCE [LARGE SCALE GENOMIC DNA]</scope>
    <source>
        <strain evidence="2 3">AG-B5</strain>
    </source>
</reference>
<dbReference type="Pfam" id="PF00668">
    <property type="entry name" value="Condensation"/>
    <property type="match status" value="1"/>
</dbReference>
<dbReference type="PANTHER" id="PTHR45398:SF1">
    <property type="entry name" value="ENZYME, PUTATIVE (JCVI)-RELATED"/>
    <property type="match status" value="1"/>
</dbReference>
<dbReference type="InterPro" id="IPR001242">
    <property type="entry name" value="Condensation_dom"/>
</dbReference>
<evidence type="ECO:0000313" key="2">
    <source>
        <dbReference type="EMBL" id="KAK9760684.1"/>
    </source>
</evidence>
<gene>
    <name evidence="2" type="ORF">K7432_015039</name>
</gene>
<dbReference type="SUPFAM" id="SSF52777">
    <property type="entry name" value="CoA-dependent acyltransferases"/>
    <property type="match status" value="2"/>
</dbReference>
<dbReference type="Proteomes" id="UP001479436">
    <property type="component" value="Unassembled WGS sequence"/>
</dbReference>
<dbReference type="PANTHER" id="PTHR45398">
    <property type="match status" value="1"/>
</dbReference>
<dbReference type="Gene3D" id="3.30.559.30">
    <property type="entry name" value="Nonribosomal peptide synthetase, condensation domain"/>
    <property type="match status" value="1"/>
</dbReference>
<feature type="domain" description="Condensation" evidence="1">
    <location>
        <begin position="29"/>
        <end position="407"/>
    </location>
</feature>
<dbReference type="InterPro" id="IPR023213">
    <property type="entry name" value="CAT-like_dom_sf"/>
</dbReference>
<proteinExistence type="predicted"/>